<evidence type="ECO:0000313" key="1">
    <source>
        <dbReference type="EMBL" id="KAF4129023.1"/>
    </source>
</evidence>
<gene>
    <name evidence="1" type="ORF">GN958_ATG21772</name>
</gene>
<evidence type="ECO:0000313" key="2">
    <source>
        <dbReference type="Proteomes" id="UP000704712"/>
    </source>
</evidence>
<accession>A0A8S9TM06</accession>
<dbReference type="AlphaFoldDB" id="A0A8S9TM06"/>
<dbReference type="Proteomes" id="UP000704712">
    <property type="component" value="Unassembled WGS sequence"/>
</dbReference>
<reference evidence="1" key="1">
    <citation type="submission" date="2020-03" db="EMBL/GenBank/DDBJ databases">
        <title>Hybrid Assembly of Korean Phytophthora infestans isolates.</title>
        <authorList>
            <person name="Prokchorchik M."/>
            <person name="Lee Y."/>
            <person name="Seo J."/>
            <person name="Cho J.-H."/>
            <person name="Park Y.-E."/>
            <person name="Jang D.-C."/>
            <person name="Im J.-S."/>
            <person name="Choi J.-G."/>
            <person name="Park H.-J."/>
            <person name="Lee G.-B."/>
            <person name="Lee Y.-G."/>
            <person name="Hong S.-Y."/>
            <person name="Cho K."/>
            <person name="Sohn K.H."/>
        </authorList>
    </citation>
    <scope>NUCLEOTIDE SEQUENCE</scope>
    <source>
        <strain evidence="1">KR_2_A2</strain>
    </source>
</reference>
<organism evidence="1 2">
    <name type="scientific">Phytophthora infestans</name>
    <name type="common">Potato late blight agent</name>
    <name type="synonym">Botrytis infestans</name>
    <dbReference type="NCBI Taxonomy" id="4787"/>
    <lineage>
        <taxon>Eukaryota</taxon>
        <taxon>Sar</taxon>
        <taxon>Stramenopiles</taxon>
        <taxon>Oomycota</taxon>
        <taxon>Peronosporomycetes</taxon>
        <taxon>Peronosporales</taxon>
        <taxon>Peronosporaceae</taxon>
        <taxon>Phytophthora</taxon>
    </lineage>
</organism>
<dbReference type="EMBL" id="JAACNO010003021">
    <property type="protein sequence ID" value="KAF4129023.1"/>
    <property type="molecule type" value="Genomic_DNA"/>
</dbReference>
<protein>
    <recommendedName>
        <fullName evidence="3">SWIM-type domain-containing protein</fullName>
    </recommendedName>
</protein>
<comment type="caution">
    <text evidence="1">The sequence shown here is derived from an EMBL/GenBank/DDBJ whole genome shotgun (WGS) entry which is preliminary data.</text>
</comment>
<evidence type="ECO:0008006" key="3">
    <source>
        <dbReference type="Google" id="ProtNLM"/>
    </source>
</evidence>
<name>A0A8S9TM06_PHYIN</name>
<sequence>MSEALAVIDDGAGSPPPADEPSFTRLSVHQSHEDALRRPNCSTSHSTAFKYSTASMTRSRCLQNGVQTISEWCSGWMCEHIVAAMALLEKISIDALLSVLPVRRRPGGQFKSRGALARTRFNKSDARFFGVSHLEQLFMESPAAPTHWHVTKEFSVKNRGQVLREHVPGHVDRWLENGGRYQWKVKFSTGKVELMDVEQLAAAVAYSHALGMRVIP</sequence>
<proteinExistence type="predicted"/>